<feature type="domain" description="Htaa" evidence="4">
    <location>
        <begin position="50"/>
        <end position="209"/>
    </location>
</feature>
<evidence type="ECO:0000256" key="3">
    <source>
        <dbReference type="SAM" id="SignalP"/>
    </source>
</evidence>
<dbReference type="Proteomes" id="UP000219072">
    <property type="component" value="Unassembled WGS sequence"/>
</dbReference>
<dbReference type="InterPro" id="IPR007331">
    <property type="entry name" value="Htaa"/>
</dbReference>
<dbReference type="OrthoDB" id="7210788at2"/>
<feature type="region of interest" description="Disordered" evidence="1">
    <location>
        <begin position="208"/>
        <end position="263"/>
    </location>
</feature>
<feature type="compositionally biased region" description="Gly residues" evidence="1">
    <location>
        <begin position="226"/>
        <end position="253"/>
    </location>
</feature>
<dbReference type="RefSeq" id="WP_097229160.1">
    <property type="nucleotide sequence ID" value="NZ_OCNE01000001.1"/>
</dbReference>
<keyword evidence="6" id="KW-1185">Reference proteome</keyword>
<gene>
    <name evidence="5" type="ORF">SAMN06297387_101415</name>
</gene>
<accession>A0A286DJN4</accession>
<feature type="signal peptide" evidence="3">
    <location>
        <begin position="1"/>
        <end position="32"/>
    </location>
</feature>
<keyword evidence="2" id="KW-0812">Transmembrane</keyword>
<feature type="transmembrane region" description="Helical" evidence="2">
    <location>
        <begin position="475"/>
        <end position="495"/>
    </location>
</feature>
<name>A0A286DJN4_9ACTN</name>
<proteinExistence type="predicted"/>
<dbReference type="EMBL" id="OCNE01000001">
    <property type="protein sequence ID" value="SOD58967.1"/>
    <property type="molecule type" value="Genomic_DNA"/>
</dbReference>
<keyword evidence="2" id="KW-1133">Transmembrane helix</keyword>
<dbReference type="AlphaFoldDB" id="A0A286DJN4"/>
<feature type="domain" description="Htaa" evidence="4">
    <location>
        <begin position="266"/>
        <end position="426"/>
    </location>
</feature>
<protein>
    <submittedName>
        <fullName evidence="5">Htaa protein</fullName>
    </submittedName>
</protein>
<feature type="chain" id="PRO_5038420966" evidence="3">
    <location>
        <begin position="33"/>
        <end position="501"/>
    </location>
</feature>
<evidence type="ECO:0000259" key="4">
    <source>
        <dbReference type="Pfam" id="PF04213"/>
    </source>
</evidence>
<keyword evidence="2" id="KW-0472">Membrane</keyword>
<sequence length="501" mass="49409">MTTGTRPARAPRRAAPLLAVACATVLSVTAFAGQAAAEDTAPAQVIEIADGQLDWGVKESFRRYLTGPIAGGSAEVSAGAEATENGYRFTGGSGSYDLTTHGVSTAFDGAVHFTGHHGELDLELADLRVVTAGTGGHILADVTVAGATTEDVAFATLDLTGVAPGQGEGGAMVFADIPATLTADGATAFEYQGTPMYDEGTELDPATLTVTPAAGGEDPDTENPGDTGGPGGTGGSEGTGGTGGSEGTGGTGGSEEPEPLSGEIVDGRLDWGVKESFRSYVTGPIAGGEVELTGGATESADGYRFPDATGALDTEAATLDSDFAGGVRFTGHEGQLDLRFSAFGVEVADGEGALVADVSSKDRESGEVTEYTDLTVAELDVPADALNPEGDVLALDGVPATLTADGAEAFGGFYEAGEELDPVSVSLAFSEDARLPDGDGGSTGGDSDGATGGLSPQGGASGGALAATGAGGQEATLLGAAGVLALGGLAAVRYARVRRVA</sequence>
<organism evidence="5 6">
    <name type="scientific">Streptomyces zhaozhouensis</name>
    <dbReference type="NCBI Taxonomy" id="1300267"/>
    <lineage>
        <taxon>Bacteria</taxon>
        <taxon>Bacillati</taxon>
        <taxon>Actinomycetota</taxon>
        <taxon>Actinomycetes</taxon>
        <taxon>Kitasatosporales</taxon>
        <taxon>Streptomycetaceae</taxon>
        <taxon>Streptomyces</taxon>
    </lineage>
</organism>
<keyword evidence="3" id="KW-0732">Signal</keyword>
<evidence type="ECO:0000313" key="5">
    <source>
        <dbReference type="EMBL" id="SOD58967.1"/>
    </source>
</evidence>
<feature type="compositionally biased region" description="Gly residues" evidence="1">
    <location>
        <begin position="438"/>
        <end position="462"/>
    </location>
</feature>
<feature type="region of interest" description="Disordered" evidence="1">
    <location>
        <begin position="432"/>
        <end position="466"/>
    </location>
</feature>
<evidence type="ECO:0000313" key="6">
    <source>
        <dbReference type="Proteomes" id="UP000219072"/>
    </source>
</evidence>
<evidence type="ECO:0000256" key="1">
    <source>
        <dbReference type="SAM" id="MobiDB-lite"/>
    </source>
</evidence>
<evidence type="ECO:0000256" key="2">
    <source>
        <dbReference type="SAM" id="Phobius"/>
    </source>
</evidence>
<dbReference type="Pfam" id="PF04213">
    <property type="entry name" value="HtaA"/>
    <property type="match status" value="2"/>
</dbReference>
<reference evidence="5 6" key="1">
    <citation type="submission" date="2017-09" db="EMBL/GenBank/DDBJ databases">
        <authorList>
            <person name="Ehlers B."/>
            <person name="Leendertz F.H."/>
        </authorList>
    </citation>
    <scope>NUCLEOTIDE SEQUENCE [LARGE SCALE GENOMIC DNA]</scope>
    <source>
        <strain evidence="5 6">CGMCC 4.7095</strain>
    </source>
</reference>